<proteinExistence type="predicted"/>
<comment type="caution">
    <text evidence="3">The sequence shown here is derived from an EMBL/GenBank/DDBJ whole genome shotgun (WGS) entry which is preliminary data.</text>
</comment>
<evidence type="ECO:0000256" key="1">
    <source>
        <dbReference type="SAM" id="MobiDB-lite"/>
    </source>
</evidence>
<evidence type="ECO:0000256" key="2">
    <source>
        <dbReference type="SAM" id="Phobius"/>
    </source>
</evidence>
<evidence type="ECO:0000313" key="3">
    <source>
        <dbReference type="EMBL" id="RCK70350.1"/>
    </source>
</evidence>
<feature type="transmembrane region" description="Helical" evidence="2">
    <location>
        <begin position="49"/>
        <end position="68"/>
    </location>
</feature>
<keyword evidence="4" id="KW-1185">Reference proteome</keyword>
<sequence length="216" mass="22885">MSTPPGPPGEGEGAGGPTLWSEPSLEWAPPSGPAADAGTSDLVRRPWRLLLVALCLGALTGAGWVGWYQANSGWLVRPAPPGARVQVEGSTYRLSELYSTDLLVGGPGEEPQRPPPGTVFVVGRVQVDTREAEQAPTADGPVQSWCDLSLLGAGTMVWDPQAPVVRRPHPPTCAGRAAQTVEVVYRVPLRERDRIRGVLVRPTLGPGTTWLLQPPA</sequence>
<keyword evidence="2" id="KW-1133">Transmembrane helix</keyword>
<dbReference type="AlphaFoldDB" id="A0A367YWZ4"/>
<evidence type="ECO:0000313" key="4">
    <source>
        <dbReference type="Proteomes" id="UP000252770"/>
    </source>
</evidence>
<dbReference type="RefSeq" id="WP_114125892.1">
    <property type="nucleotide sequence ID" value="NZ_QOUI01000003.1"/>
</dbReference>
<keyword evidence="2" id="KW-0812">Transmembrane</keyword>
<feature type="region of interest" description="Disordered" evidence="1">
    <location>
        <begin position="1"/>
        <end position="37"/>
    </location>
</feature>
<organism evidence="3 4">
    <name type="scientific">Desertihabitans brevis</name>
    <dbReference type="NCBI Taxonomy" id="2268447"/>
    <lineage>
        <taxon>Bacteria</taxon>
        <taxon>Bacillati</taxon>
        <taxon>Actinomycetota</taxon>
        <taxon>Actinomycetes</taxon>
        <taxon>Propionibacteriales</taxon>
        <taxon>Propionibacteriaceae</taxon>
        <taxon>Desertihabitans</taxon>
    </lineage>
</organism>
<reference evidence="3 4" key="1">
    <citation type="submission" date="2018-07" db="EMBL/GenBank/DDBJ databases">
        <title>Desertimonas flava gen. nov. sp. nov.</title>
        <authorList>
            <person name="Liu S."/>
        </authorList>
    </citation>
    <scope>NUCLEOTIDE SEQUENCE [LARGE SCALE GENOMIC DNA]</scope>
    <source>
        <strain evidence="3 4">16Sb5-5</strain>
    </source>
</reference>
<dbReference type="Proteomes" id="UP000252770">
    <property type="component" value="Unassembled WGS sequence"/>
</dbReference>
<protein>
    <submittedName>
        <fullName evidence="3">Uncharacterized protein</fullName>
    </submittedName>
</protein>
<dbReference type="EMBL" id="QOUI01000003">
    <property type="protein sequence ID" value="RCK70350.1"/>
    <property type="molecule type" value="Genomic_DNA"/>
</dbReference>
<name>A0A367YWZ4_9ACTN</name>
<gene>
    <name evidence="3" type="ORF">DT076_06780</name>
</gene>
<keyword evidence="2" id="KW-0472">Membrane</keyword>
<accession>A0A367YWZ4</accession>